<feature type="region of interest" description="Disordered" evidence="1">
    <location>
        <begin position="1"/>
        <end position="238"/>
    </location>
</feature>
<evidence type="ECO:0000256" key="1">
    <source>
        <dbReference type="SAM" id="MobiDB-lite"/>
    </source>
</evidence>
<comment type="caution">
    <text evidence="2">The sequence shown here is derived from an EMBL/GenBank/DDBJ whole genome shotgun (WGS) entry which is preliminary data.</text>
</comment>
<sequence>SRPLPPPRSQRTLWTPRPPSPARAYPQEAHGARRGRRGPRARGCRALGSSYAASASFSARPRPPGGSGPLCSAPPPPPPPARALLGSGPGSDRGVVGACGAPGALRGARAFPPVAPLRGGLARAARASRAAGAAGTWGRPARGPGGGGRGRGLRCGRRGAASRHGSPARGGSTPSLRAAVTARRAPSPPPPAPPGAREATCAPPSGMSRGLVPVPGAAPAPSPGAAPALSPAPRGAEK</sequence>
<accession>A0ABQ9TZ46</accession>
<feature type="compositionally biased region" description="Low complexity" evidence="1">
    <location>
        <begin position="44"/>
        <end position="60"/>
    </location>
</feature>
<feature type="compositionally biased region" description="Pro residues" evidence="1">
    <location>
        <begin position="61"/>
        <end position="81"/>
    </location>
</feature>
<dbReference type="Proteomes" id="UP001266305">
    <property type="component" value="Unassembled WGS sequence"/>
</dbReference>
<feature type="non-terminal residue" evidence="2">
    <location>
        <position position="1"/>
    </location>
</feature>
<feature type="compositionally biased region" description="Basic residues" evidence="1">
    <location>
        <begin position="151"/>
        <end position="161"/>
    </location>
</feature>
<protein>
    <submittedName>
        <fullName evidence="2">Uncharacterized protein</fullName>
    </submittedName>
</protein>
<feature type="compositionally biased region" description="Low complexity" evidence="1">
    <location>
        <begin position="116"/>
        <end position="142"/>
    </location>
</feature>
<dbReference type="EMBL" id="JASSZA010000017">
    <property type="protein sequence ID" value="KAK2090073.1"/>
    <property type="molecule type" value="Genomic_DNA"/>
</dbReference>
<reference evidence="2 3" key="1">
    <citation type="submission" date="2023-05" db="EMBL/GenBank/DDBJ databases">
        <title>B98-5 Cell Line De Novo Hybrid Assembly: An Optical Mapping Approach.</title>
        <authorList>
            <person name="Kananen K."/>
            <person name="Auerbach J.A."/>
            <person name="Kautto E."/>
            <person name="Blachly J.S."/>
        </authorList>
    </citation>
    <scope>NUCLEOTIDE SEQUENCE [LARGE SCALE GENOMIC DNA]</scope>
    <source>
        <strain evidence="2">B95-8</strain>
        <tissue evidence="2">Cell line</tissue>
    </source>
</reference>
<proteinExistence type="predicted"/>
<organism evidence="2 3">
    <name type="scientific">Saguinus oedipus</name>
    <name type="common">Cotton-top tamarin</name>
    <name type="synonym">Oedipomidas oedipus</name>
    <dbReference type="NCBI Taxonomy" id="9490"/>
    <lineage>
        <taxon>Eukaryota</taxon>
        <taxon>Metazoa</taxon>
        <taxon>Chordata</taxon>
        <taxon>Craniata</taxon>
        <taxon>Vertebrata</taxon>
        <taxon>Euteleostomi</taxon>
        <taxon>Mammalia</taxon>
        <taxon>Eutheria</taxon>
        <taxon>Euarchontoglires</taxon>
        <taxon>Primates</taxon>
        <taxon>Haplorrhini</taxon>
        <taxon>Platyrrhini</taxon>
        <taxon>Cebidae</taxon>
        <taxon>Callitrichinae</taxon>
        <taxon>Saguinus</taxon>
    </lineage>
</organism>
<feature type="compositionally biased region" description="Basic residues" evidence="1">
    <location>
        <begin position="32"/>
        <end position="43"/>
    </location>
</feature>
<name>A0ABQ9TZ46_SAGOE</name>
<feature type="non-terminal residue" evidence="2">
    <location>
        <position position="238"/>
    </location>
</feature>
<gene>
    <name evidence="2" type="ORF">P7K49_031329</name>
</gene>
<evidence type="ECO:0000313" key="3">
    <source>
        <dbReference type="Proteomes" id="UP001266305"/>
    </source>
</evidence>
<keyword evidence="3" id="KW-1185">Reference proteome</keyword>
<feature type="compositionally biased region" description="Low complexity" evidence="1">
    <location>
        <begin position="225"/>
        <end position="238"/>
    </location>
</feature>
<evidence type="ECO:0000313" key="2">
    <source>
        <dbReference type="EMBL" id="KAK2090073.1"/>
    </source>
</evidence>